<dbReference type="EMBL" id="CP133191">
    <property type="protein sequence ID" value="WMN03094.1"/>
    <property type="molecule type" value="Genomic_DNA"/>
</dbReference>
<gene>
    <name evidence="1" type="ORF">QIE55_32320</name>
</gene>
<dbReference type="RefSeq" id="WP_308372615.1">
    <property type="nucleotide sequence ID" value="NZ_CP133191.1"/>
</dbReference>
<evidence type="ECO:0000313" key="2">
    <source>
        <dbReference type="Proteomes" id="UP001230933"/>
    </source>
</evidence>
<proteinExistence type="predicted"/>
<name>A0AAX3ZZL0_RHOER</name>
<accession>A0AAX3ZZL0</accession>
<keyword evidence="1" id="KW-0614">Plasmid</keyword>
<dbReference type="AlphaFoldDB" id="A0AAX3ZZL0"/>
<evidence type="ECO:0000313" key="1">
    <source>
        <dbReference type="EMBL" id="WMN03094.1"/>
    </source>
</evidence>
<dbReference type="Proteomes" id="UP001230933">
    <property type="component" value="Plasmid pMGMM8_1"/>
</dbReference>
<geneLocation type="plasmid" evidence="1 2">
    <name>pMGMM8_1</name>
</geneLocation>
<sequence length="72" mass="7818">MSTTTFIASPGSAGQHQIKFQQGKSLYDHYDFSYNDDEYPGMQQGAVNIGALGTQYGVAKPYLGYDDGTVES</sequence>
<protein>
    <submittedName>
        <fullName evidence="1">Uncharacterized protein</fullName>
    </submittedName>
</protein>
<organism evidence="1 2">
    <name type="scientific">Rhodococcus erythropolis</name>
    <name type="common">Arthrobacter picolinophilus</name>
    <dbReference type="NCBI Taxonomy" id="1833"/>
    <lineage>
        <taxon>Bacteria</taxon>
        <taxon>Bacillati</taxon>
        <taxon>Actinomycetota</taxon>
        <taxon>Actinomycetes</taxon>
        <taxon>Mycobacteriales</taxon>
        <taxon>Nocardiaceae</taxon>
        <taxon>Rhodococcus</taxon>
        <taxon>Rhodococcus erythropolis group</taxon>
    </lineage>
</organism>
<reference evidence="1" key="1">
    <citation type="submission" date="2023-08" db="EMBL/GenBank/DDBJ databases">
        <title>Isolation and Characterization of Rhodococcus erythropolis MGMM8.</title>
        <authorList>
            <person name="Diabankana R.G.C."/>
            <person name="Afordoanyi D.M."/>
            <person name="Validov S.Z."/>
        </authorList>
    </citation>
    <scope>NUCLEOTIDE SEQUENCE</scope>
    <source>
        <strain evidence="1">MGMM8</strain>
        <plasmid evidence="1">pMGMM8_1</plasmid>
    </source>
</reference>